<dbReference type="InterPro" id="IPR004843">
    <property type="entry name" value="Calcineurin-like_PHP"/>
</dbReference>
<feature type="region of interest" description="Disordered" evidence="5">
    <location>
        <begin position="382"/>
        <end position="440"/>
    </location>
</feature>
<evidence type="ECO:0000259" key="6">
    <source>
        <dbReference type="PROSITE" id="PS00125"/>
    </source>
</evidence>
<comment type="caution">
    <text evidence="7">The sequence shown here is derived from an EMBL/GenBank/DDBJ whole genome shotgun (WGS) entry which is preliminary data.</text>
</comment>
<organism evidence="7 8">
    <name type="scientific">Tegillarca granosa</name>
    <name type="common">Malaysian cockle</name>
    <name type="synonym">Anadara granosa</name>
    <dbReference type="NCBI Taxonomy" id="220873"/>
    <lineage>
        <taxon>Eukaryota</taxon>
        <taxon>Metazoa</taxon>
        <taxon>Spiralia</taxon>
        <taxon>Lophotrochozoa</taxon>
        <taxon>Mollusca</taxon>
        <taxon>Bivalvia</taxon>
        <taxon>Autobranchia</taxon>
        <taxon>Pteriomorphia</taxon>
        <taxon>Arcoida</taxon>
        <taxon>Arcoidea</taxon>
        <taxon>Arcidae</taxon>
        <taxon>Tegillarca</taxon>
    </lineage>
</organism>
<dbReference type="Gene3D" id="3.60.21.10">
    <property type="match status" value="2"/>
</dbReference>
<dbReference type="PANTHER" id="PTHR45668:SF3">
    <property type="entry name" value="SERINE_THREONINE-PROTEIN PHOSPHATASE RDGC"/>
    <property type="match status" value="1"/>
</dbReference>
<keyword evidence="2" id="KW-0479">Metal-binding</keyword>
<accession>A0ABQ9E4P9</accession>
<keyword evidence="3" id="KW-0464">Manganese</keyword>
<comment type="cofactor">
    <cofactor evidence="1">
        <name>Mn(2+)</name>
        <dbReference type="ChEBI" id="CHEBI:29035"/>
    </cofactor>
</comment>
<dbReference type="InterPro" id="IPR006186">
    <property type="entry name" value="Ser/Thr-sp_prot-phosphatase"/>
</dbReference>
<dbReference type="EC" id="3.1.3.16" evidence="4"/>
<dbReference type="SMART" id="SM00156">
    <property type="entry name" value="PP2Ac"/>
    <property type="match status" value="1"/>
</dbReference>
<dbReference type="PROSITE" id="PS50096">
    <property type="entry name" value="IQ"/>
    <property type="match status" value="1"/>
</dbReference>
<keyword evidence="8" id="KW-1185">Reference proteome</keyword>
<reference evidence="7 8" key="1">
    <citation type="submission" date="2022-12" db="EMBL/GenBank/DDBJ databases">
        <title>Chromosome-level genome of Tegillarca granosa.</title>
        <authorList>
            <person name="Kim J."/>
        </authorList>
    </citation>
    <scope>NUCLEOTIDE SEQUENCE [LARGE SCALE GENOMIC DNA]</scope>
    <source>
        <strain evidence="7">Teg-2019</strain>
        <tissue evidence="7">Adductor muscle</tissue>
    </source>
</reference>
<proteinExistence type="inferred from homology"/>
<dbReference type="InterPro" id="IPR029052">
    <property type="entry name" value="Metallo-depent_PP-like"/>
</dbReference>
<evidence type="ECO:0000256" key="5">
    <source>
        <dbReference type="SAM" id="MobiDB-lite"/>
    </source>
</evidence>
<dbReference type="EMBL" id="JARBDR010000923">
    <property type="protein sequence ID" value="KAJ8298515.1"/>
    <property type="molecule type" value="Genomic_DNA"/>
</dbReference>
<dbReference type="PRINTS" id="PR00114">
    <property type="entry name" value="STPHPHTASE"/>
</dbReference>
<evidence type="ECO:0000256" key="4">
    <source>
        <dbReference type="RuleBase" id="RU004273"/>
    </source>
</evidence>
<dbReference type="PANTHER" id="PTHR45668">
    <property type="entry name" value="SERINE/THREONINE-PROTEIN PHOSPHATASE 5-RELATED"/>
    <property type="match status" value="1"/>
</dbReference>
<keyword evidence="4" id="KW-0378">Hydrolase</keyword>
<feature type="compositionally biased region" description="Basic and acidic residues" evidence="5">
    <location>
        <begin position="395"/>
        <end position="410"/>
    </location>
</feature>
<dbReference type="InterPro" id="IPR000048">
    <property type="entry name" value="IQ_motif_EF-hand-BS"/>
</dbReference>
<dbReference type="SUPFAM" id="SSF56300">
    <property type="entry name" value="Metallo-dependent phosphatases"/>
    <property type="match status" value="1"/>
</dbReference>
<dbReference type="PROSITE" id="PS00125">
    <property type="entry name" value="SER_THR_PHOSPHATASE"/>
    <property type="match status" value="1"/>
</dbReference>
<name>A0ABQ9E4P9_TEGGR</name>
<dbReference type="Pfam" id="PF00612">
    <property type="entry name" value="IQ"/>
    <property type="match status" value="1"/>
</dbReference>
<dbReference type="InterPro" id="IPR051134">
    <property type="entry name" value="PPP_phosphatase"/>
</dbReference>
<gene>
    <name evidence="7" type="ORF">KUTeg_025046</name>
</gene>
<comment type="similarity">
    <text evidence="4">Belongs to the PPP phosphatase family.</text>
</comment>
<evidence type="ECO:0000256" key="1">
    <source>
        <dbReference type="ARBA" id="ARBA00001936"/>
    </source>
</evidence>
<dbReference type="Pfam" id="PF00149">
    <property type="entry name" value="Metallophos"/>
    <property type="match status" value="1"/>
</dbReference>
<evidence type="ECO:0000256" key="2">
    <source>
        <dbReference type="ARBA" id="ARBA00022723"/>
    </source>
</evidence>
<protein>
    <recommendedName>
        <fullName evidence="4">Serine/threonine-protein phosphatase</fullName>
        <ecNumber evidence="4">3.1.3.16</ecNumber>
    </recommendedName>
</protein>
<comment type="catalytic activity">
    <reaction evidence="4">
        <text>O-phospho-L-threonyl-[protein] + H2O = L-threonyl-[protein] + phosphate</text>
        <dbReference type="Rhea" id="RHEA:47004"/>
        <dbReference type="Rhea" id="RHEA-COMP:11060"/>
        <dbReference type="Rhea" id="RHEA-COMP:11605"/>
        <dbReference type="ChEBI" id="CHEBI:15377"/>
        <dbReference type="ChEBI" id="CHEBI:30013"/>
        <dbReference type="ChEBI" id="CHEBI:43474"/>
        <dbReference type="ChEBI" id="CHEBI:61977"/>
        <dbReference type="EC" id="3.1.3.16"/>
    </reaction>
</comment>
<evidence type="ECO:0000256" key="3">
    <source>
        <dbReference type="ARBA" id="ARBA00023211"/>
    </source>
</evidence>
<dbReference type="CDD" id="cd23767">
    <property type="entry name" value="IQCD"/>
    <property type="match status" value="1"/>
</dbReference>
<evidence type="ECO:0000313" key="8">
    <source>
        <dbReference type="Proteomes" id="UP001217089"/>
    </source>
</evidence>
<sequence length="440" mass="51952">MEIIISIETLFEKLKKTSKHIISQTDENQGLFSIRVLQPEEEIHQKASSLTKYAMRAAILIQKWYRRYVARLEARRRCTWNIFQSIEYAGEQDQLKLCSFFNDILAQMNPDSEDAEAVHAEDVNLLTLCNPDDLEIEILHAKYLMQLLLEVRQLMKQKPNINRVYTSISKQITICGDLHGKLDDLYMIFFKRELMFYAPFIYIHLDGQSYFGALKKYDFQQFSILNCASEWIYLKKRFTTNNTCSLLVMNGLPSISNPYVFNGDFVDRGRNSIEVVVILFACVLLFPSDVFLNRGNHEDHVMNLRYGFIKEIMRKYSFYLDIKWFAAYKAHAKKIISLFEDVFSWLPLATLIDDRVLVVHGGISDTIDLEMLDILDRHKATANENNNRKHHKLKKETVKQDKENKKDRKTSQRKKRLKRQTRQHNTNKKQQKYKQKDQHQ</sequence>
<feature type="domain" description="Serine/threonine specific protein phosphatases" evidence="6">
    <location>
        <begin position="293"/>
        <end position="298"/>
    </location>
</feature>
<evidence type="ECO:0000313" key="7">
    <source>
        <dbReference type="EMBL" id="KAJ8298515.1"/>
    </source>
</evidence>
<dbReference type="Proteomes" id="UP001217089">
    <property type="component" value="Unassembled WGS sequence"/>
</dbReference>
<feature type="compositionally biased region" description="Basic residues" evidence="5">
    <location>
        <begin position="411"/>
        <end position="433"/>
    </location>
</feature>